<dbReference type="AlphaFoldDB" id="A0A6M3IER1"/>
<reference evidence="1" key="1">
    <citation type="submission" date="2020-03" db="EMBL/GenBank/DDBJ databases">
        <title>The deep terrestrial virosphere.</title>
        <authorList>
            <person name="Holmfeldt K."/>
            <person name="Nilsson E."/>
            <person name="Simone D."/>
            <person name="Lopez-Fernandez M."/>
            <person name="Wu X."/>
            <person name="de Brujin I."/>
            <person name="Lundin D."/>
            <person name="Andersson A."/>
            <person name="Bertilsson S."/>
            <person name="Dopson M."/>
        </authorList>
    </citation>
    <scope>NUCLEOTIDE SEQUENCE</scope>
    <source>
        <strain evidence="1">MM415B02005</strain>
    </source>
</reference>
<gene>
    <name evidence="1" type="ORF">MM415B02005_0010</name>
</gene>
<sequence>MKRTIAAIVVLACTASPSVAAEQTWGEVKTNNAYMGYTEATKVWRFSAIKMTDTTDITKTATWDLSAITTGTDRTITMPDQAIDLTPTTGTFQASDAALTDISALAVTNSNIIVGDGTNWVAESGATARTSLGLAIGTNVQAYDADLDTWATVTPSANGQSLVSAANYAAMKGLLDLEIGTDLQAWDAQLDTWATVTPSANGQSLVAAANYAAMKGLLDLEIGTDVQAYDAELAAVAGLTSAADKLPYFTGSGTASVATFTAFARTLVDDADAATARATLATVPAASPTFTGVVSIPLGVVGAPSLTFTGDPNTGVWSPTADTIAISTAGAERVRIASDGDVTGGTAGSWALQNIAASSTVPTLCPDAADITTGFGADAGIIYGICSSVARLTVTTSGISTRGVNSATGQLTLTDANVGLFRSNGTLGTGGSQLGIGAYDGIYFYSSLASIGSQTLRMSINAVNGNVGIGIVTYAGNLAGGLAIKNGTAASASMADSVQLWAADAQSIVGASTLYMRSERGNNKQVIGFGVESANAETPTAASWTPGDIVEFTDTGDATGNGTYQLDAAGTGWNLLY</sequence>
<dbReference type="EMBL" id="MT141173">
    <property type="protein sequence ID" value="QJA55688.1"/>
    <property type="molecule type" value="Genomic_DNA"/>
</dbReference>
<accession>A0A6M3IER1</accession>
<proteinExistence type="predicted"/>
<protein>
    <submittedName>
        <fullName evidence="1">Putative tail protein</fullName>
    </submittedName>
</protein>
<name>A0A6M3IER1_9ZZZZ</name>
<evidence type="ECO:0000313" key="1">
    <source>
        <dbReference type="EMBL" id="QJA55688.1"/>
    </source>
</evidence>
<organism evidence="1">
    <name type="scientific">viral metagenome</name>
    <dbReference type="NCBI Taxonomy" id="1070528"/>
    <lineage>
        <taxon>unclassified sequences</taxon>
        <taxon>metagenomes</taxon>
        <taxon>organismal metagenomes</taxon>
    </lineage>
</organism>